<accession>A0A510NX25</accession>
<dbReference type="Pfam" id="PF11951">
    <property type="entry name" value="Fungal_trans_2"/>
    <property type="match status" value="1"/>
</dbReference>
<gene>
    <name evidence="1" type="ORF">TCE0_018r06153</name>
</gene>
<dbReference type="Proteomes" id="UP000053095">
    <property type="component" value="Unassembled WGS sequence"/>
</dbReference>
<dbReference type="InterPro" id="IPR021858">
    <property type="entry name" value="Fun_TF"/>
</dbReference>
<protein>
    <submittedName>
        <fullName evidence="1">C6 finger domain protein</fullName>
    </submittedName>
</protein>
<evidence type="ECO:0000313" key="2">
    <source>
        <dbReference type="Proteomes" id="UP000053095"/>
    </source>
</evidence>
<sequence>MAAISEISAGIAKGTLTGTEDSLLATVIWLCVYENSRVEARRPSSIHAAALRRILLLREPMDDRHASMSELIWERMCVESYIYHSAVTTLFDGQTNLIEDTLMVLKKFGSRMSAPSSTLDVFQKTGVEDDTAPQSIIQSPVLGAPYHMFLFLMEGTQLARDITPGSVTDEILAWSRYCDVQNMQFTLEETASSYYCDSRRWIGKLYAVGIRLLFLYIVSAPRHANDKGFEAGPSWHTEFDSTLDEARKLLITTADDIDRTWGKFFLWPLAIIGAVLYEANDISLVRSWLDRVIRKSNSSSVLVIRKVLEERIWTREHGTDDVINARRGYTQGLAIMLDANIMNQAAASLLNQMPYDFSCRQIG</sequence>
<organism evidence="1 2">
    <name type="scientific">Talaromyces pinophilus</name>
    <name type="common">Penicillium pinophilum</name>
    <dbReference type="NCBI Taxonomy" id="128442"/>
    <lineage>
        <taxon>Eukaryota</taxon>
        <taxon>Fungi</taxon>
        <taxon>Dikarya</taxon>
        <taxon>Ascomycota</taxon>
        <taxon>Pezizomycotina</taxon>
        <taxon>Eurotiomycetes</taxon>
        <taxon>Eurotiomycetidae</taxon>
        <taxon>Eurotiales</taxon>
        <taxon>Trichocomaceae</taxon>
        <taxon>Talaromyces</taxon>
        <taxon>Talaromyces sect. Talaromyces</taxon>
    </lineage>
</organism>
<name>A0A510NX25_TALPI</name>
<dbReference type="EMBL" id="DF933814">
    <property type="protein sequence ID" value="GAM36785.1"/>
    <property type="molecule type" value="Genomic_DNA"/>
</dbReference>
<evidence type="ECO:0000313" key="1">
    <source>
        <dbReference type="EMBL" id="GAM36785.1"/>
    </source>
</evidence>
<dbReference type="AlphaFoldDB" id="A0A510NX25"/>
<keyword evidence="2" id="KW-1185">Reference proteome</keyword>
<proteinExistence type="predicted"/>
<reference evidence="2" key="1">
    <citation type="journal article" date="2015" name="Genome Announc.">
        <title>Draft genome sequence of Talaromyces cellulolyticus strain Y-94, a source of lignocellulosic biomass-degrading enzymes.</title>
        <authorList>
            <person name="Fujii T."/>
            <person name="Koike H."/>
            <person name="Sawayama S."/>
            <person name="Yano S."/>
            <person name="Inoue H."/>
        </authorList>
    </citation>
    <scope>NUCLEOTIDE SEQUENCE [LARGE SCALE GENOMIC DNA]</scope>
    <source>
        <strain evidence="2">Y-94</strain>
    </source>
</reference>